<keyword evidence="2 4" id="KW-0808">Transferase</keyword>
<feature type="compositionally biased region" description="Acidic residues" evidence="5">
    <location>
        <begin position="2528"/>
        <end position="2538"/>
    </location>
</feature>
<dbReference type="PROSITE" id="PS51679">
    <property type="entry name" value="SAM_MT_C5"/>
    <property type="match status" value="1"/>
</dbReference>
<feature type="compositionally biased region" description="Low complexity" evidence="5">
    <location>
        <begin position="2563"/>
        <end position="2572"/>
    </location>
</feature>
<feature type="compositionally biased region" description="Basic and acidic residues" evidence="5">
    <location>
        <begin position="2573"/>
        <end position="2624"/>
    </location>
</feature>
<feature type="active site" evidence="4">
    <location>
        <position position="1186"/>
    </location>
</feature>
<accession>A0A9P1BG39</accession>
<dbReference type="InterPro" id="IPR029063">
    <property type="entry name" value="SAM-dependent_MTases_sf"/>
</dbReference>
<dbReference type="EMBL" id="CAMXCT010000035">
    <property type="protein sequence ID" value="CAI3972782.1"/>
    <property type="molecule type" value="Genomic_DNA"/>
</dbReference>
<dbReference type="PANTHER" id="PTHR46098:SF1">
    <property type="entry name" value="TRNA (CYTOSINE(38)-C(5))-METHYLTRANSFERASE"/>
    <property type="match status" value="1"/>
</dbReference>
<name>A0A9P1BG39_9DINO</name>
<feature type="region of interest" description="Disordered" evidence="5">
    <location>
        <begin position="2682"/>
        <end position="2735"/>
    </location>
</feature>
<dbReference type="Pfam" id="PF00145">
    <property type="entry name" value="DNA_methylase"/>
    <property type="match status" value="1"/>
</dbReference>
<evidence type="ECO:0000313" key="6">
    <source>
        <dbReference type="EMBL" id="CAI3972782.1"/>
    </source>
</evidence>
<evidence type="ECO:0000256" key="2">
    <source>
        <dbReference type="ARBA" id="ARBA00022679"/>
    </source>
</evidence>
<feature type="compositionally biased region" description="Low complexity" evidence="5">
    <location>
        <begin position="1531"/>
        <end position="1544"/>
    </location>
</feature>
<comment type="similarity">
    <text evidence="4">Belongs to the class I-like SAM-binding methyltransferase superfamily. C5-methyltransferase family.</text>
</comment>
<dbReference type="Gene3D" id="3.40.50.150">
    <property type="entry name" value="Vaccinia Virus protein VP39"/>
    <property type="match status" value="1"/>
</dbReference>
<proteinExistence type="inferred from homology"/>
<evidence type="ECO:0000313" key="8">
    <source>
        <dbReference type="Proteomes" id="UP001152797"/>
    </source>
</evidence>
<evidence type="ECO:0000313" key="7">
    <source>
        <dbReference type="EMBL" id="CAL1126157.1"/>
    </source>
</evidence>
<feature type="compositionally biased region" description="Basic and acidic residues" evidence="5">
    <location>
        <begin position="2397"/>
        <end position="2425"/>
    </location>
</feature>
<feature type="compositionally biased region" description="Basic and acidic residues" evidence="5">
    <location>
        <begin position="2707"/>
        <end position="2721"/>
    </location>
</feature>
<evidence type="ECO:0008006" key="9">
    <source>
        <dbReference type="Google" id="ProtNLM"/>
    </source>
</evidence>
<feature type="region of interest" description="Disordered" evidence="5">
    <location>
        <begin position="2029"/>
        <end position="2058"/>
    </location>
</feature>
<keyword evidence="3 4" id="KW-0949">S-adenosyl-L-methionine</keyword>
<comment type="caution">
    <text evidence="6">The sequence shown here is derived from an EMBL/GenBank/DDBJ whole genome shotgun (WGS) entry which is preliminary data.</text>
</comment>
<feature type="region of interest" description="Disordered" evidence="5">
    <location>
        <begin position="713"/>
        <end position="735"/>
    </location>
</feature>
<feature type="compositionally biased region" description="Polar residues" evidence="5">
    <location>
        <begin position="2379"/>
        <end position="2393"/>
    </location>
</feature>
<dbReference type="PANTHER" id="PTHR46098">
    <property type="entry name" value="TRNA (CYTOSINE(38)-C(5))-METHYLTRANSFERASE"/>
    <property type="match status" value="1"/>
</dbReference>
<dbReference type="EMBL" id="CAMXCT030000035">
    <property type="protein sequence ID" value="CAL4760094.1"/>
    <property type="molecule type" value="Genomic_DNA"/>
</dbReference>
<keyword evidence="1 4" id="KW-0489">Methyltransferase</keyword>
<feature type="compositionally biased region" description="Basic residues" evidence="5">
    <location>
        <begin position="2473"/>
        <end position="2490"/>
    </location>
</feature>
<evidence type="ECO:0000256" key="5">
    <source>
        <dbReference type="SAM" id="MobiDB-lite"/>
    </source>
</evidence>
<reference evidence="6" key="1">
    <citation type="submission" date="2022-10" db="EMBL/GenBank/DDBJ databases">
        <authorList>
            <person name="Chen Y."/>
            <person name="Dougan E. K."/>
            <person name="Chan C."/>
            <person name="Rhodes N."/>
            <person name="Thang M."/>
        </authorList>
    </citation>
    <scope>NUCLEOTIDE SEQUENCE</scope>
</reference>
<evidence type="ECO:0000256" key="4">
    <source>
        <dbReference type="PROSITE-ProRule" id="PRU01016"/>
    </source>
</evidence>
<sequence length="2747" mass="304139">MGDSRDKLKHLVPGKLVTEHTQTCKRGVHKCSLCAVQQSWSLYKKPWLRVLLVDGESKLGCSLCAKAGLEGPWANFEQTPTSVLKKHNLERHEKSKGHMTASQDDLCGAPSDEAFKSSLQGMTQGQSARQGGGSSDKKTQVRYALSEAVCARNRTLLAESRCISLMRDERKGNLLVRFRAVLPDLTTISGALGLQPVTGSAESIAEATAEIMQNFCQPMRQPPRQAKESEQPVDSELLRKIQDRVTMVASDAAASELLAGDLERGRRRAATDFQSKFTNCKIVGRDAAHASTRLLKRPFLALEPVKSLTNEWIHGSESFAQKVHHSHILSQWWAKAVQCKEDSDLTGNLCTSMSAAKHRFSSYLNPLSRIIRNLQAAFNVCGRVQAMRGAEATWATKLCQNFSSFKAALLAMITDAAAISNDYTRECDREDIDVADLNLRASHFVLSARSLFVDRKVLTLPTFTKEFLDRRIPVTILQDGFALDIQEWVSLVEEVVAHEFPSWHLAAAFQVFHLSDCVRGRDCSADVLRNLERLAQVYSVPFEALKQEYARLLPIAAALKKQAGLSNREAWREALQRTSSRKGAQGRKYEATALIQVMAAYQCWTAATSGVEQQFSKLKRSPVELSNASVDTDRRLAIVMGDGQARSPAVQPEVIQAARRIYASLLSSGRSRPRTKPRFDCGVTGKVKTGSFANWNRTRKKALLEAVQKCETPPRKPSELLTESSQKERNFQRKQGLKRKAEALADGCLLPDEVTQEVQEEALRLTKANRQGLSGPAWCCSKMEGGKAQADLRQAKLFVVSNFVRVQRKVRFMAALSGSVLMSASALLGAGGVKLTFHPGQEIQVAIFVTDTFKAEEPGMTLLLREACARGWQAVRAEDLKGRGRKPSLHLRGAGEAIPAGFNKTRVKCFTVTEFLRWLTATCLNKTASSRVKIAAVVLFDDLTDRLQDNPTFIQELGLEQQEVDRIQNGLRRITDRSFDFMNRLARGLAQDIPQPVLQPDITEGSQGKKPAGDSGTEGANTSPASAAKAAVEEPFTLDESWRVAEAAHAHAPAVFESVLLPKPETDSQEVSVEVLRSQLERVNALASNWLTRLGRHKASKKQRVIHTASDCSGHGSDLIAYRLLGLQSQVQPVMMSEVSRQKVLLHQAVAQECGWNYDDHQVIDMFLRKEESMKTADVYVAGYPCPSYSKLGKRQGVSDQRGLLTLKGLEYVALCRPKVVVLEQVKAILEKKHSQIWNYILKILNKLDYVFDHQVLSTQDFAIPQSRPRVYILAVAKEICAGTVKLPEKRSEKVDLHHFIQKDKTGSEVLQLPRYEELLGSKMWRKGYILDVGSSEKFQAAMTNCAPCLTHTRLGQGGYYIPKLRRRLLLEEAGALQGVPKKVVRAMQRAAEEHKLPARTVDASLGDAMSINVLASVLMKGLTHSRLVQFSAQEDHWRLVANGPDAATLSDRLFDGTTLSKLLATAMTVAASEIRNISAWRLNKAEMNELAERVKKGEEEAVVKKELQTKKAVACEERKKSAAAISAKPGSTGPKASKKTSSSAATQSATAAAATPDPTNAGYYALVEADLQTILQEFPGIDQEMPLPLSKSELDGSKTGVQEPFDLESARHALGIHRVFRCSISLFWVQILASPTPGIPMSRRRVLDMGEFYFPNGKPAFMTGRMVELLADKSALSAKPQNLQMLSPEEIVHSLVASCAHAVRRKDELSEDQWKEWKAQWRAVLLSVPASFVETQDPLQGHNVWVEAFNRRQAVKQEHESMSRTAMQIAVEIDQFKTMCESLPSCKSKLQPAQLVQELHTLGLLSVQGGRKEDDSDGKITVNLVTQALAVKKGILSSARAVELLLELEQLYGTRSPFHQMSRLHVLSTKPSTNQMRDWVLESLHDGLAYDVLQIGEISKGSLSGDKHHTGLVLDHFFEVLLPKSGMAEGDRALLKEKLSAHEVYRQHSGDGDCTWMARLKKSGIDCFHLLEDLTYTKKYDNGLRQATRSGGAPEAVLEHEQVKEQVNQFLATLKDEEVEVKALAAGAAANAADPDHAEDELQEVRKPPSQHSEGSEKYWKAVGNQTVRTYCSLHVQPKTLDGIISLVSQSGLKDFQGEGGVSCVLTHLDLDALGESMGPGQRPLLRKRFVPDQSALRILLHGSMIARNGQRKGDECMVPSEGELVFVHCGMERSSKEAEALFRPAAARKDQAIEAEMKDVLLIFSDTSIRDRKQRVRGAYTSRSTACLFSGAPVSTMVPEKPYTDFSGHNFGDVFGTISAMQAADLWKEKEEVLTTGRCVSPTDAAMNKAKEASSESVFSAALLPCSFYRSFLKAHSVKAVLDLSTSQGELAKACVAERVSYLGLTLSDSHSTQVEMILTNFVVTLMQTEGSTFYRSDTVAQGKQQEQVTKGSKRKNENSKEERPKAKAKGKKEQTKDDDKATAPDADCGCDPAARRSPLRPSRLMTTERSRRRGDRRDRGDRQKDEEKRGRSRDRREKKKGRSRDRGRRRETDKSHGSKPLLVPAETAPPPAPSADAAAPKASHDDEEGEEESVLAEDPPVQPPAKRAAPESPTREAAKAARPGPAKAEAVARREGDQPPHQGETSERDQGHKPDEEHKSHQAWCDDKRHQGGNDDKTRRYDCSICGRKVGGGVAGSWQHRRSAHHLASYVYWNNKETLPWKNCLQEGQRWSMHLWATNQTGPEDDALPNKPKKKQRSPVPVRCDPERSRRDKDHQDPDPDTGSGSSGSNLLLQMWQTTLKELR</sequence>
<feature type="compositionally biased region" description="Low complexity" evidence="5">
    <location>
        <begin position="1020"/>
        <end position="1030"/>
    </location>
</feature>
<organism evidence="6">
    <name type="scientific">Cladocopium goreaui</name>
    <dbReference type="NCBI Taxonomy" id="2562237"/>
    <lineage>
        <taxon>Eukaryota</taxon>
        <taxon>Sar</taxon>
        <taxon>Alveolata</taxon>
        <taxon>Dinophyceae</taxon>
        <taxon>Suessiales</taxon>
        <taxon>Symbiodiniaceae</taxon>
        <taxon>Cladocopium</taxon>
    </lineage>
</organism>
<feature type="compositionally biased region" description="Low complexity" evidence="5">
    <location>
        <begin position="2426"/>
        <end position="2447"/>
    </location>
</feature>
<dbReference type="InterPro" id="IPR001525">
    <property type="entry name" value="C5_MeTfrase"/>
</dbReference>
<feature type="region of interest" description="Disordered" evidence="5">
    <location>
        <begin position="1519"/>
        <end position="1544"/>
    </location>
</feature>
<feature type="region of interest" description="Disordered" evidence="5">
    <location>
        <begin position="996"/>
        <end position="1031"/>
    </location>
</feature>
<dbReference type="Proteomes" id="UP001152797">
    <property type="component" value="Unassembled WGS sequence"/>
</dbReference>
<dbReference type="GO" id="GO:0032259">
    <property type="term" value="P:methylation"/>
    <property type="evidence" value="ECO:0007669"/>
    <property type="project" value="UniProtKB-KW"/>
</dbReference>
<dbReference type="GO" id="GO:0008168">
    <property type="term" value="F:methyltransferase activity"/>
    <property type="evidence" value="ECO:0007669"/>
    <property type="project" value="UniProtKB-KW"/>
</dbReference>
<dbReference type="InterPro" id="IPR050750">
    <property type="entry name" value="C5-MTase"/>
</dbReference>
<feature type="compositionally biased region" description="Basic and acidic residues" evidence="5">
    <location>
        <begin position="2458"/>
        <end position="2472"/>
    </location>
</feature>
<gene>
    <name evidence="6" type="ORF">C1SCF055_LOCUS1338</name>
</gene>
<feature type="region of interest" description="Disordered" evidence="5">
    <location>
        <begin position="119"/>
        <end position="138"/>
    </location>
</feature>
<reference evidence="7" key="2">
    <citation type="submission" date="2024-04" db="EMBL/GenBank/DDBJ databases">
        <authorList>
            <person name="Chen Y."/>
            <person name="Shah S."/>
            <person name="Dougan E. K."/>
            <person name="Thang M."/>
            <person name="Chan C."/>
        </authorList>
    </citation>
    <scope>NUCLEOTIDE SEQUENCE [LARGE SCALE GENOMIC DNA]</scope>
</reference>
<protein>
    <recommendedName>
        <fullName evidence="9">DNA (cytosine-5-)-methyltransferase</fullName>
    </recommendedName>
</protein>
<dbReference type="EMBL" id="CAMXCT020000035">
    <property type="protein sequence ID" value="CAL1126157.1"/>
    <property type="molecule type" value="Genomic_DNA"/>
</dbReference>
<feature type="region of interest" description="Disordered" evidence="5">
    <location>
        <begin position="2379"/>
        <end position="2624"/>
    </location>
</feature>
<dbReference type="SUPFAM" id="SSF53335">
    <property type="entry name" value="S-adenosyl-L-methionine-dependent methyltransferases"/>
    <property type="match status" value="1"/>
</dbReference>
<evidence type="ECO:0000256" key="1">
    <source>
        <dbReference type="ARBA" id="ARBA00022603"/>
    </source>
</evidence>
<evidence type="ECO:0000256" key="3">
    <source>
        <dbReference type="ARBA" id="ARBA00022691"/>
    </source>
</evidence>
<keyword evidence="8" id="KW-1185">Reference proteome</keyword>